<evidence type="ECO:0000313" key="4">
    <source>
        <dbReference type="Proteomes" id="UP000515240"/>
    </source>
</evidence>
<dbReference type="Proteomes" id="UP000515240">
    <property type="component" value="Chromosome"/>
</dbReference>
<keyword evidence="1" id="KW-1133">Transmembrane helix</keyword>
<dbReference type="KEGG" id="cpis:HS961_06940"/>
<gene>
    <name evidence="3" type="ORF">HS961_06940</name>
</gene>
<keyword evidence="4" id="KW-1185">Reference proteome</keyword>
<sequence>MDNQEKVTIHTPFAISPRGAEVLATGWSVKKEFMGEPVHDTNGQEIGTVDDVIVGKEDSLIFAIVGIGGFMGLGTYDVAIEFSRFKLGKYGLLLPDASKETLQGLPQFVYPKATT</sequence>
<dbReference type="InterPro" id="IPR027275">
    <property type="entry name" value="PRC-brl_dom"/>
</dbReference>
<dbReference type="Gene3D" id="2.30.30.240">
    <property type="entry name" value="PRC-barrel domain"/>
    <property type="match status" value="1"/>
</dbReference>
<organism evidence="3 4">
    <name type="scientific">Comamonas piscis</name>
    <dbReference type="NCBI Taxonomy" id="1562974"/>
    <lineage>
        <taxon>Bacteria</taxon>
        <taxon>Pseudomonadati</taxon>
        <taxon>Pseudomonadota</taxon>
        <taxon>Betaproteobacteria</taxon>
        <taxon>Burkholderiales</taxon>
        <taxon>Comamonadaceae</taxon>
        <taxon>Comamonas</taxon>
    </lineage>
</organism>
<name>A0A7G5EF21_9BURK</name>
<dbReference type="RefSeq" id="WP_182327011.1">
    <property type="nucleotide sequence ID" value="NZ_CP058554.1"/>
</dbReference>
<dbReference type="AlphaFoldDB" id="A0A7G5EF21"/>
<proteinExistence type="predicted"/>
<feature type="transmembrane region" description="Helical" evidence="1">
    <location>
        <begin position="60"/>
        <end position="79"/>
    </location>
</feature>
<reference evidence="3 4" key="1">
    <citation type="journal article" date="2020" name="G3 (Bethesda)">
        <title>CeMbio - The Caenorhabditis elegans Microbiome Resource.</title>
        <authorList>
            <person name="Dirksen P."/>
            <person name="Assie A."/>
            <person name="Zimmermann J."/>
            <person name="Zhang F."/>
            <person name="Tietje A.M."/>
            <person name="Marsh S.A."/>
            <person name="Felix M.A."/>
            <person name="Shapira M."/>
            <person name="Kaleta C."/>
            <person name="Schulenburg H."/>
            <person name="Samuel B."/>
        </authorList>
    </citation>
    <scope>NUCLEOTIDE SEQUENCE [LARGE SCALE GENOMIC DNA]</scope>
    <source>
        <strain evidence="3 4">BIGb0172</strain>
    </source>
</reference>
<feature type="domain" description="PRC-barrel" evidence="2">
    <location>
        <begin position="33"/>
        <end position="90"/>
    </location>
</feature>
<evidence type="ECO:0000259" key="2">
    <source>
        <dbReference type="Pfam" id="PF05239"/>
    </source>
</evidence>
<accession>A0A7G5EF21</accession>
<protein>
    <submittedName>
        <fullName evidence="3">PRC-barrel domain-containing protein</fullName>
    </submittedName>
</protein>
<keyword evidence="1" id="KW-0472">Membrane</keyword>
<keyword evidence="1" id="KW-0812">Transmembrane</keyword>
<dbReference type="InterPro" id="IPR011033">
    <property type="entry name" value="PRC_barrel-like_sf"/>
</dbReference>
<dbReference type="SUPFAM" id="SSF50346">
    <property type="entry name" value="PRC-barrel domain"/>
    <property type="match status" value="1"/>
</dbReference>
<dbReference type="Pfam" id="PF05239">
    <property type="entry name" value="PRC"/>
    <property type="match status" value="1"/>
</dbReference>
<evidence type="ECO:0000256" key="1">
    <source>
        <dbReference type="SAM" id="Phobius"/>
    </source>
</evidence>
<dbReference type="EMBL" id="CP058554">
    <property type="protein sequence ID" value="QMV72596.1"/>
    <property type="molecule type" value="Genomic_DNA"/>
</dbReference>
<evidence type="ECO:0000313" key="3">
    <source>
        <dbReference type="EMBL" id="QMV72596.1"/>
    </source>
</evidence>